<dbReference type="GeneID" id="9831150"/>
<reference evidence="3" key="1">
    <citation type="journal article" date="2006" name="Proc. Natl. Acad. Sci. U.S.A.">
        <title>Genome analysis of the smallest free-living eukaryote Ostreococcus tauri unveils many unique features.</title>
        <authorList>
            <person name="Derelle E."/>
            <person name="Ferraz C."/>
            <person name="Rombauts S."/>
            <person name="Rouze P."/>
            <person name="Worden A.Z."/>
            <person name="Robbens S."/>
            <person name="Partensky F."/>
            <person name="Degroeve S."/>
            <person name="Echeynie S."/>
            <person name="Cooke R."/>
            <person name="Saeys Y."/>
            <person name="Wuyts J."/>
            <person name="Jabbari K."/>
            <person name="Bowler C."/>
            <person name="Panaud O."/>
            <person name="Piegu B."/>
            <person name="Ball S.G."/>
            <person name="Ral J.-P."/>
            <person name="Bouget F.-Y."/>
            <person name="Piganeau G."/>
            <person name="De Baets B."/>
            <person name="Picard A."/>
            <person name="Delseny M."/>
            <person name="Demaille J."/>
            <person name="Van de Peer Y."/>
            <person name="Moreau H."/>
        </authorList>
    </citation>
    <scope>NUCLEOTIDE SEQUENCE [LARGE SCALE GENOMIC DNA]</scope>
    <source>
        <strain evidence="3">OTTH 0595 / CCAP 157/2 / RCC745</strain>
    </source>
</reference>
<gene>
    <name evidence="2" type="ORF">OT_ostta16g00280</name>
</gene>
<feature type="region of interest" description="Disordered" evidence="1">
    <location>
        <begin position="53"/>
        <end position="74"/>
    </location>
</feature>
<keyword evidence="3" id="KW-1185">Reference proteome</keyword>
<reference evidence="2 3" key="2">
    <citation type="journal article" date="2014" name="BMC Genomics">
        <title>An improved genome of the model marine alga Ostreococcus tauri unfolds by assessing Illumina de novo assemblies.</title>
        <authorList>
            <person name="Blanc-Mathieu R."/>
            <person name="Verhelst B."/>
            <person name="Derelle E."/>
            <person name="Rombauts S."/>
            <person name="Bouget F.Y."/>
            <person name="Carre I."/>
            <person name="Chateau A."/>
            <person name="Eyre-Walker A."/>
            <person name="Grimsley N."/>
            <person name="Moreau H."/>
            <person name="Piegu B."/>
            <person name="Rivals E."/>
            <person name="Schackwitz W."/>
            <person name="Van de Peer Y."/>
            <person name="Piganeau G."/>
        </authorList>
    </citation>
    <scope>NUCLEOTIDE SEQUENCE [LARGE SCALE GENOMIC DNA]</scope>
    <source>
        <strain evidence="3">OTTH 0595 / CCAP 157/2 / RCC745</strain>
    </source>
</reference>
<proteinExistence type="predicted"/>
<dbReference type="AlphaFoldDB" id="A0A096P8R4"/>
<dbReference type="EMBL" id="CAID01000016">
    <property type="protein sequence ID" value="CEG00260.1"/>
    <property type="molecule type" value="Genomic_DNA"/>
</dbReference>
<evidence type="ECO:0000313" key="3">
    <source>
        <dbReference type="Proteomes" id="UP000009170"/>
    </source>
</evidence>
<organism evidence="2 3">
    <name type="scientific">Ostreococcus tauri</name>
    <name type="common">Marine green alga</name>
    <dbReference type="NCBI Taxonomy" id="70448"/>
    <lineage>
        <taxon>Eukaryota</taxon>
        <taxon>Viridiplantae</taxon>
        <taxon>Chlorophyta</taxon>
        <taxon>Mamiellophyceae</taxon>
        <taxon>Mamiellales</taxon>
        <taxon>Bathycoccaceae</taxon>
        <taxon>Ostreococcus</taxon>
    </lineage>
</organism>
<dbReference type="RefSeq" id="XP_003083472.2">
    <property type="nucleotide sequence ID" value="XM_003083424.2"/>
</dbReference>
<protein>
    <submittedName>
        <fullName evidence="2">Unnamed product</fullName>
    </submittedName>
</protein>
<comment type="caution">
    <text evidence="2">The sequence shown here is derived from an EMBL/GenBank/DDBJ whole genome shotgun (WGS) entry which is preliminary data.</text>
</comment>
<dbReference type="InParanoid" id="A0A096P8R4"/>
<evidence type="ECO:0000256" key="1">
    <source>
        <dbReference type="SAM" id="MobiDB-lite"/>
    </source>
</evidence>
<evidence type="ECO:0000313" key="2">
    <source>
        <dbReference type="EMBL" id="CEG00260.1"/>
    </source>
</evidence>
<feature type="region of interest" description="Disordered" evidence="1">
    <location>
        <begin position="1"/>
        <end position="31"/>
    </location>
</feature>
<dbReference type="Proteomes" id="UP000009170">
    <property type="component" value="Unassembled WGS sequence"/>
</dbReference>
<dbReference type="KEGG" id="ota:OT_ostta16g00280"/>
<sequence length="174" mass="19167">MGATSTNGLDVRARARTSASECVAAEDSREAPSCATRAHALEMEESGSILTAYDSGKARTDASETTPKTQRAAKRRAIEAACAVDVAEEKKRRERMGTMLDPDFDFSSFPITLPAEVRGESADGSSARAMLHCRGCRRNLRIDLHFDTDKKTCRQCLSRQRLKWRKTTHKSANA</sequence>
<name>A0A096P8R4_OSTTA</name>
<accession>A0A096P8R4</accession>